<keyword evidence="1" id="KW-1133">Transmembrane helix</keyword>
<gene>
    <name evidence="2" type="ORF">Vretimale_4375</name>
</gene>
<comment type="caution">
    <text evidence="2">The sequence shown here is derived from an EMBL/GenBank/DDBJ whole genome shotgun (WGS) entry which is preliminary data.</text>
</comment>
<accession>A0A8J4G1A1</accession>
<proteinExistence type="predicted"/>
<dbReference type="Proteomes" id="UP000722791">
    <property type="component" value="Unassembled WGS sequence"/>
</dbReference>
<organism evidence="2 3">
    <name type="scientific">Volvox reticuliferus</name>
    <dbReference type="NCBI Taxonomy" id="1737510"/>
    <lineage>
        <taxon>Eukaryota</taxon>
        <taxon>Viridiplantae</taxon>
        <taxon>Chlorophyta</taxon>
        <taxon>core chlorophytes</taxon>
        <taxon>Chlorophyceae</taxon>
        <taxon>CS clade</taxon>
        <taxon>Chlamydomonadales</taxon>
        <taxon>Volvocaceae</taxon>
        <taxon>Volvox</taxon>
    </lineage>
</organism>
<dbReference type="EMBL" id="BNCQ01000006">
    <property type="protein sequence ID" value="GIL99108.1"/>
    <property type="molecule type" value="Genomic_DNA"/>
</dbReference>
<reference evidence="2" key="1">
    <citation type="journal article" date="2021" name="Proc. Natl. Acad. Sci. U.S.A.">
        <title>Three genomes in the algal genus Volvox reveal the fate of a haploid sex-determining region after a transition to homothallism.</title>
        <authorList>
            <person name="Yamamoto K."/>
            <person name="Hamaji T."/>
            <person name="Kawai-Toyooka H."/>
            <person name="Matsuzaki R."/>
            <person name="Takahashi F."/>
            <person name="Nishimura Y."/>
            <person name="Kawachi M."/>
            <person name="Noguchi H."/>
            <person name="Minakuchi Y."/>
            <person name="Umen J.G."/>
            <person name="Toyoda A."/>
            <person name="Nozaki H."/>
        </authorList>
    </citation>
    <scope>NUCLEOTIDE SEQUENCE</scope>
    <source>
        <strain evidence="2">NIES-3785</strain>
    </source>
</reference>
<name>A0A8J4G1A1_9CHLO</name>
<evidence type="ECO:0000313" key="3">
    <source>
        <dbReference type="Proteomes" id="UP000722791"/>
    </source>
</evidence>
<keyword evidence="1" id="KW-0812">Transmembrane</keyword>
<sequence length="131" mass="13345">MLSLCQLATSGHKVLATPGRPTRNVIPYAKKPASEGSLDERGFITKDNSGRQNIFPTSSKAYYSSPTAGAVASSGLGGVQGAGVIAAALGIVVLATFGVISKESTETLAQVNNTYTGDSLGAISERLSKGL</sequence>
<evidence type="ECO:0000313" key="2">
    <source>
        <dbReference type="EMBL" id="GIL99108.1"/>
    </source>
</evidence>
<keyword evidence="1" id="KW-0472">Membrane</keyword>
<protein>
    <submittedName>
        <fullName evidence="2">Uncharacterized protein</fullName>
    </submittedName>
</protein>
<evidence type="ECO:0000256" key="1">
    <source>
        <dbReference type="SAM" id="Phobius"/>
    </source>
</evidence>
<feature type="transmembrane region" description="Helical" evidence="1">
    <location>
        <begin position="81"/>
        <end position="100"/>
    </location>
</feature>
<dbReference type="AlphaFoldDB" id="A0A8J4G1A1"/>